<proteinExistence type="predicted"/>
<evidence type="ECO:0000256" key="1">
    <source>
        <dbReference type="SAM" id="SignalP"/>
    </source>
</evidence>
<sequence>MVGGIAVGALALGIGPALAAAAPSDIGPGSSVATVECVQRAVNFFEIPTVAVDGSYGPLTEKAVEQFQAEFGDSVDGIVGPQTGATIKTEVQDDIIAIHHGSGNAQPEETWQTQCSSLIP</sequence>
<dbReference type="InterPro" id="IPR002477">
    <property type="entry name" value="Peptidoglycan-bd-like"/>
</dbReference>
<evidence type="ECO:0000259" key="2">
    <source>
        <dbReference type="Pfam" id="PF01471"/>
    </source>
</evidence>
<keyword evidence="4" id="KW-1185">Reference proteome</keyword>
<dbReference type="AlphaFoldDB" id="A0A941ILS3"/>
<gene>
    <name evidence="3" type="ORF">KDL01_02270</name>
</gene>
<dbReference type="SUPFAM" id="SSF47090">
    <property type="entry name" value="PGBD-like"/>
    <property type="match status" value="1"/>
</dbReference>
<feature type="signal peptide" evidence="1">
    <location>
        <begin position="1"/>
        <end position="19"/>
    </location>
</feature>
<feature type="chain" id="PRO_5037118449" evidence="1">
    <location>
        <begin position="20"/>
        <end position="120"/>
    </location>
</feature>
<organism evidence="3 4">
    <name type="scientific">Actinospica durhamensis</name>
    <dbReference type="NCBI Taxonomy" id="1508375"/>
    <lineage>
        <taxon>Bacteria</taxon>
        <taxon>Bacillati</taxon>
        <taxon>Actinomycetota</taxon>
        <taxon>Actinomycetes</taxon>
        <taxon>Catenulisporales</taxon>
        <taxon>Actinospicaceae</taxon>
        <taxon>Actinospica</taxon>
    </lineage>
</organism>
<dbReference type="Pfam" id="PF01471">
    <property type="entry name" value="PG_binding_1"/>
    <property type="match status" value="1"/>
</dbReference>
<protein>
    <submittedName>
        <fullName evidence="3">Peptidoglycan-binding protein</fullName>
    </submittedName>
</protein>
<name>A0A941ILS3_9ACTN</name>
<dbReference type="EMBL" id="JAGSOG010000006">
    <property type="protein sequence ID" value="MBR7832064.1"/>
    <property type="molecule type" value="Genomic_DNA"/>
</dbReference>
<dbReference type="Proteomes" id="UP000675781">
    <property type="component" value="Unassembled WGS sequence"/>
</dbReference>
<dbReference type="RefSeq" id="WP_212526602.1">
    <property type="nucleotide sequence ID" value="NZ_JAGSOG010000006.1"/>
</dbReference>
<evidence type="ECO:0000313" key="3">
    <source>
        <dbReference type="EMBL" id="MBR7832064.1"/>
    </source>
</evidence>
<evidence type="ECO:0000313" key="4">
    <source>
        <dbReference type="Proteomes" id="UP000675781"/>
    </source>
</evidence>
<reference evidence="3" key="1">
    <citation type="submission" date="2021-04" db="EMBL/GenBank/DDBJ databases">
        <title>Genome based classification of Actinospica acidithermotolerans sp. nov., an actinobacterium isolated from an Indonesian hot spring.</title>
        <authorList>
            <person name="Kusuma A.B."/>
            <person name="Putra K.E."/>
            <person name="Nafisah S."/>
            <person name="Loh J."/>
            <person name="Nouioui I."/>
            <person name="Goodfellow M."/>
        </authorList>
    </citation>
    <scope>NUCLEOTIDE SEQUENCE</scope>
    <source>
        <strain evidence="3">CSCA 57</strain>
    </source>
</reference>
<keyword evidence="1" id="KW-0732">Signal</keyword>
<dbReference type="InterPro" id="IPR036365">
    <property type="entry name" value="PGBD-like_sf"/>
</dbReference>
<accession>A0A941ILS3</accession>
<dbReference type="Gene3D" id="1.10.101.10">
    <property type="entry name" value="PGBD-like superfamily/PGBD"/>
    <property type="match status" value="1"/>
</dbReference>
<feature type="domain" description="Peptidoglycan binding-like" evidence="2">
    <location>
        <begin position="38"/>
        <end position="84"/>
    </location>
</feature>
<dbReference type="InterPro" id="IPR036366">
    <property type="entry name" value="PGBDSf"/>
</dbReference>
<comment type="caution">
    <text evidence="3">The sequence shown here is derived from an EMBL/GenBank/DDBJ whole genome shotgun (WGS) entry which is preliminary data.</text>
</comment>